<dbReference type="EMBL" id="CP002454">
    <property type="protein sequence ID" value="ADV66416.1"/>
    <property type="molecule type" value="Genomic_DNA"/>
</dbReference>
<reference evidence="3" key="2">
    <citation type="submission" date="2011-01" db="EMBL/GenBank/DDBJ databases">
        <title>The complete genome of Deinococcus maricopensis DSM 21211.</title>
        <authorList>
            <consortium name="US DOE Joint Genome Institute (JGI-PGF)"/>
            <person name="Lucas S."/>
            <person name="Copeland A."/>
            <person name="Lapidus A."/>
            <person name="Goodwin L."/>
            <person name="Pitluck S."/>
            <person name="Kyrpides N."/>
            <person name="Mavromatis K."/>
            <person name="Pagani I."/>
            <person name="Ivanova N."/>
            <person name="Ovchinnikova G."/>
            <person name="Zeytun A."/>
            <person name="Detter J.C."/>
            <person name="Han C."/>
            <person name="Land M."/>
            <person name="Hauser L."/>
            <person name="Markowitz V."/>
            <person name="Cheng J.-F."/>
            <person name="Hugenholtz P."/>
            <person name="Woyke T."/>
            <person name="Wu D."/>
            <person name="Pukall R."/>
            <person name="Gehrich-Schroeter G."/>
            <person name="Brambilla E."/>
            <person name="Klenk H.-P."/>
            <person name="Eisen J.A."/>
        </authorList>
    </citation>
    <scope>NUCLEOTIDE SEQUENCE [LARGE SCALE GENOMIC DNA]</scope>
    <source>
        <strain evidence="3">DSM 21211 / LMG 22137 / NRRL B-23946 / LB-34</strain>
    </source>
</reference>
<keyword evidence="3" id="KW-1185">Reference proteome</keyword>
<sequence length="109" mass="11772">MLTPAQLAFAAALLFFTLNYLLGLTLQLRLVRVHVRPLHHTLYFLACAATLMAAALAALTRTPWWPPALLLAGMLLVPRTRPGRADHAALATLLAVGYALAARDAFTTP</sequence>
<evidence type="ECO:0000256" key="1">
    <source>
        <dbReference type="SAM" id="Phobius"/>
    </source>
</evidence>
<name>E8U5S7_DEIML</name>
<keyword evidence="1" id="KW-0812">Transmembrane</keyword>
<dbReference type="AlphaFoldDB" id="E8U5S7"/>
<dbReference type="RefSeq" id="WP_013555921.1">
    <property type="nucleotide sequence ID" value="NC_014958.1"/>
</dbReference>
<gene>
    <name evidence="2" type="ordered locus">Deima_0760</name>
</gene>
<dbReference type="KEGG" id="dmr:Deima_0760"/>
<protein>
    <submittedName>
        <fullName evidence="2">Uncharacterized protein</fullName>
    </submittedName>
</protein>
<feature type="transmembrane region" description="Helical" evidence="1">
    <location>
        <begin position="42"/>
        <end position="60"/>
    </location>
</feature>
<dbReference type="HOGENOM" id="CLU_174646_0_0_0"/>
<dbReference type="Proteomes" id="UP000008635">
    <property type="component" value="Chromosome"/>
</dbReference>
<accession>E8U5S7</accession>
<reference evidence="2 3" key="1">
    <citation type="journal article" date="2011" name="Stand. Genomic Sci.">
        <title>Complete genome sequence of Deinococcus maricopensis type strain (LB-34).</title>
        <authorList>
            <person name="Pukall R."/>
            <person name="Zeytun A."/>
            <person name="Lucas S."/>
            <person name="Lapidus A."/>
            <person name="Hammon N."/>
            <person name="Deshpande S."/>
            <person name="Nolan M."/>
            <person name="Cheng J.F."/>
            <person name="Pitluck S."/>
            <person name="Liolios K."/>
            <person name="Pagani I."/>
            <person name="Mikhailova N."/>
            <person name="Ivanova N."/>
            <person name="Mavromatis K."/>
            <person name="Pati A."/>
            <person name="Tapia R."/>
            <person name="Han C."/>
            <person name="Goodwin L."/>
            <person name="Chen A."/>
            <person name="Palaniappan K."/>
            <person name="Land M."/>
            <person name="Hauser L."/>
            <person name="Chang Y.J."/>
            <person name="Jeffries C.D."/>
            <person name="Brambilla E.M."/>
            <person name="Rohde M."/>
            <person name="Goker M."/>
            <person name="Detter J.C."/>
            <person name="Woyke T."/>
            <person name="Bristow J."/>
            <person name="Eisen J.A."/>
            <person name="Markowitz V."/>
            <person name="Hugenholtz P."/>
            <person name="Kyrpides N.C."/>
            <person name="Klenk H.P."/>
        </authorList>
    </citation>
    <scope>NUCLEOTIDE SEQUENCE [LARGE SCALE GENOMIC DNA]</scope>
    <source>
        <strain evidence="3">DSM 21211 / LMG 22137 / NRRL B-23946 / LB-34</strain>
    </source>
</reference>
<dbReference type="OrthoDB" id="74074at2"/>
<keyword evidence="1" id="KW-1133">Transmembrane helix</keyword>
<evidence type="ECO:0000313" key="3">
    <source>
        <dbReference type="Proteomes" id="UP000008635"/>
    </source>
</evidence>
<keyword evidence="1" id="KW-0472">Membrane</keyword>
<organism evidence="2 3">
    <name type="scientific">Deinococcus maricopensis (strain DSM 21211 / LMG 22137 / NRRL B-23946 / LB-34)</name>
    <dbReference type="NCBI Taxonomy" id="709986"/>
    <lineage>
        <taxon>Bacteria</taxon>
        <taxon>Thermotogati</taxon>
        <taxon>Deinococcota</taxon>
        <taxon>Deinococci</taxon>
        <taxon>Deinococcales</taxon>
        <taxon>Deinococcaceae</taxon>
        <taxon>Deinococcus</taxon>
    </lineage>
</organism>
<proteinExistence type="predicted"/>
<dbReference type="STRING" id="709986.Deima_0760"/>
<evidence type="ECO:0000313" key="2">
    <source>
        <dbReference type="EMBL" id="ADV66416.1"/>
    </source>
</evidence>